<evidence type="ECO:0000313" key="8">
    <source>
        <dbReference type="EMBL" id="KIL55008.1"/>
    </source>
</evidence>
<feature type="compositionally biased region" description="Basic residues" evidence="6">
    <location>
        <begin position="145"/>
        <end position="164"/>
    </location>
</feature>
<feature type="region of interest" description="Disordered" evidence="6">
    <location>
        <begin position="840"/>
        <end position="878"/>
    </location>
</feature>
<evidence type="ECO:0000256" key="2">
    <source>
        <dbReference type="ARBA" id="ARBA00022723"/>
    </source>
</evidence>
<dbReference type="InterPro" id="IPR008906">
    <property type="entry name" value="HATC_C_dom"/>
</dbReference>
<reference evidence="8 9" key="1">
    <citation type="submission" date="2014-04" db="EMBL/GenBank/DDBJ databases">
        <title>Evolutionary Origins and Diversification of the Mycorrhizal Mutualists.</title>
        <authorList>
            <consortium name="DOE Joint Genome Institute"/>
            <consortium name="Mycorrhizal Genomics Consortium"/>
            <person name="Kohler A."/>
            <person name="Kuo A."/>
            <person name="Nagy L.G."/>
            <person name="Floudas D."/>
            <person name="Copeland A."/>
            <person name="Barry K.W."/>
            <person name="Cichocki N."/>
            <person name="Veneault-Fourrey C."/>
            <person name="LaButti K."/>
            <person name="Lindquist E.A."/>
            <person name="Lipzen A."/>
            <person name="Lundell T."/>
            <person name="Morin E."/>
            <person name="Murat C."/>
            <person name="Riley R."/>
            <person name="Ohm R."/>
            <person name="Sun H."/>
            <person name="Tunlid A."/>
            <person name="Henrissat B."/>
            <person name="Grigoriev I.V."/>
            <person name="Hibbett D.S."/>
            <person name="Martin F."/>
        </authorList>
    </citation>
    <scope>NUCLEOTIDE SEQUENCE [LARGE SCALE GENOMIC DNA]</scope>
    <source>
        <strain evidence="8 9">Koide BX008</strain>
    </source>
</reference>
<dbReference type="GO" id="GO:0005634">
    <property type="term" value="C:nucleus"/>
    <property type="evidence" value="ECO:0007669"/>
    <property type="project" value="UniProtKB-SubCell"/>
</dbReference>
<dbReference type="OrthoDB" id="3259198at2759"/>
<feature type="domain" description="HAT C-terminal dimerisation" evidence="7">
    <location>
        <begin position="885"/>
        <end position="964"/>
    </location>
</feature>
<dbReference type="GO" id="GO:0046983">
    <property type="term" value="F:protein dimerization activity"/>
    <property type="evidence" value="ECO:0007669"/>
    <property type="project" value="InterPro"/>
</dbReference>
<feature type="compositionally biased region" description="Polar residues" evidence="6">
    <location>
        <begin position="851"/>
        <end position="869"/>
    </location>
</feature>
<feature type="compositionally biased region" description="Basic and acidic residues" evidence="6">
    <location>
        <begin position="70"/>
        <end position="80"/>
    </location>
</feature>
<sequence>MPNSSNVPSAGPDDPKHIWYFDKDDDVPMGQPGSSEPTSMATNNVQPEGRGHRKKADSRMQESIQAEIAETAREAAEKSLRIKIPSRVPRQRASAPHAGGTASEEDDGSFVESSGESSEDDEHEAVVDNAELAESLPSKTIPLAQKKKSRQRRKNDPKRKRSKSPAKGVIKDASTSKKPRCQSLTIEEVEGTDTAPSSQARKSSSARPSESNATVSTKPKKSSARRTNPIYLFYEQVETGADGKTADGDTHYKCCHGSRKTLTVTKAMKYSLNGLVGHLKNHFPAMYRLYEVLKARSEPPTAEELDIVTGRTKLDTSAAGAYVSKLERASSNIMEALQRQAARATLLAQKNLKGEFVQDDFENLLAEWIVACDQPFDEVDKQPFRKLLVYTHRPSAKPLRIPHRTSIRARIMKMGEDTVGNVKKMFSELESKVSISLDAWTSSNQYAFLAIVAHYITNDGRLEELLIDFRELVGAHSGENMGEAVWKTLEMYGLFGRVIAFVMDNASNNDTLLDSIEARCEAVGIKFSAKQARLRCMPHTCHLAALKLLESIGAISKSDSRKAAGRSGNYQDAVTAPVSREHDDAGVVDEEEVTDGALPGVSPSINKLRKIVRAVRSSPQRRRAWLKDVAIHQSLQATDSSDALMLILDVRTRWSSTHQMLRVSESSYLWSLILQSNTGRALDYREVIDTYVARNRDLHNYQLSEEDWDGITLVARWLKSFRSATTQMSVTHHPTLSTTHAIFRGLQEQIKDILIELPPTTPPELVLGLTDTHRKLSDYYYKFDESPLYTWAALLDPRISYEGMKADYANDDNLSEYLDSAKASLHTYFYENYAGKHVAPPVLDHPRTAGPSKSKTSSQSRNESPQKVNFTARYRKQSSTRRDQLDEYFALPREDFDTCDPISWWVGRRSQFPDLFVFARDLLAIPGSAVSVERIFSGGRDTISLRRASLRPDTIRTLMLVKQHLRITQRAIDDLIGNESP</sequence>
<proteinExistence type="predicted"/>
<feature type="compositionally biased region" description="Basic and acidic residues" evidence="6">
    <location>
        <begin position="13"/>
        <end position="22"/>
    </location>
</feature>
<keyword evidence="2" id="KW-0479">Metal-binding</keyword>
<accession>A0A0C2WG14</accession>
<dbReference type="SUPFAM" id="SSF53098">
    <property type="entry name" value="Ribonuclease H-like"/>
    <property type="match status" value="1"/>
</dbReference>
<dbReference type="InParanoid" id="A0A0C2WG14"/>
<feature type="compositionally biased region" description="Polar residues" evidence="6">
    <location>
        <begin position="32"/>
        <end position="46"/>
    </location>
</feature>
<dbReference type="PANTHER" id="PTHR46481">
    <property type="entry name" value="ZINC FINGER BED DOMAIN-CONTAINING PROTEIN 4"/>
    <property type="match status" value="1"/>
</dbReference>
<evidence type="ECO:0000256" key="6">
    <source>
        <dbReference type="SAM" id="MobiDB-lite"/>
    </source>
</evidence>
<dbReference type="InterPro" id="IPR012337">
    <property type="entry name" value="RNaseH-like_sf"/>
</dbReference>
<dbReference type="STRING" id="946122.A0A0C2WG14"/>
<organism evidence="8 9">
    <name type="scientific">Amanita muscaria (strain Koide BX008)</name>
    <dbReference type="NCBI Taxonomy" id="946122"/>
    <lineage>
        <taxon>Eukaryota</taxon>
        <taxon>Fungi</taxon>
        <taxon>Dikarya</taxon>
        <taxon>Basidiomycota</taxon>
        <taxon>Agaricomycotina</taxon>
        <taxon>Agaricomycetes</taxon>
        <taxon>Agaricomycetidae</taxon>
        <taxon>Agaricales</taxon>
        <taxon>Pluteineae</taxon>
        <taxon>Amanitaceae</taxon>
        <taxon>Amanita</taxon>
    </lineage>
</organism>
<dbReference type="InterPro" id="IPR052035">
    <property type="entry name" value="ZnF_BED_domain_contain"/>
</dbReference>
<feature type="compositionally biased region" description="Polar residues" evidence="6">
    <location>
        <begin position="194"/>
        <end position="217"/>
    </location>
</feature>
<keyword evidence="4" id="KW-0862">Zinc</keyword>
<gene>
    <name evidence="8" type="ORF">M378DRAFT_201131</name>
</gene>
<evidence type="ECO:0000256" key="4">
    <source>
        <dbReference type="ARBA" id="ARBA00022833"/>
    </source>
</evidence>
<evidence type="ECO:0000256" key="3">
    <source>
        <dbReference type="ARBA" id="ARBA00022771"/>
    </source>
</evidence>
<evidence type="ECO:0000313" key="9">
    <source>
        <dbReference type="Proteomes" id="UP000054549"/>
    </source>
</evidence>
<comment type="subcellular location">
    <subcellularLocation>
        <location evidence="1">Nucleus</location>
    </subcellularLocation>
</comment>
<dbReference type="PANTHER" id="PTHR46481:SF10">
    <property type="entry name" value="ZINC FINGER BED DOMAIN-CONTAINING PROTEIN 39"/>
    <property type="match status" value="1"/>
</dbReference>
<evidence type="ECO:0000256" key="1">
    <source>
        <dbReference type="ARBA" id="ARBA00004123"/>
    </source>
</evidence>
<dbReference type="AlphaFoldDB" id="A0A0C2WG14"/>
<evidence type="ECO:0000259" key="7">
    <source>
        <dbReference type="Pfam" id="PF05699"/>
    </source>
</evidence>
<evidence type="ECO:0000256" key="5">
    <source>
        <dbReference type="ARBA" id="ARBA00023242"/>
    </source>
</evidence>
<keyword evidence="9" id="KW-1185">Reference proteome</keyword>
<keyword evidence="3" id="KW-0863">Zinc-finger</keyword>
<feature type="region of interest" description="Disordered" evidence="6">
    <location>
        <begin position="1"/>
        <end position="227"/>
    </location>
</feature>
<protein>
    <recommendedName>
        <fullName evidence="7">HAT C-terminal dimerisation domain-containing protein</fullName>
    </recommendedName>
</protein>
<dbReference type="HOGENOM" id="CLU_012564_0_0_1"/>
<keyword evidence="5" id="KW-0539">Nucleus</keyword>
<dbReference type="EMBL" id="KN818581">
    <property type="protein sequence ID" value="KIL55008.1"/>
    <property type="molecule type" value="Genomic_DNA"/>
</dbReference>
<dbReference type="Proteomes" id="UP000054549">
    <property type="component" value="Unassembled WGS sequence"/>
</dbReference>
<dbReference type="Pfam" id="PF05699">
    <property type="entry name" value="Dimer_Tnp_hAT"/>
    <property type="match status" value="1"/>
</dbReference>
<name>A0A0C2WG14_AMAMK</name>
<dbReference type="GO" id="GO:0008270">
    <property type="term" value="F:zinc ion binding"/>
    <property type="evidence" value="ECO:0007669"/>
    <property type="project" value="UniProtKB-KW"/>
</dbReference>